<evidence type="ECO:0000259" key="3">
    <source>
        <dbReference type="Pfam" id="PF19335"/>
    </source>
</evidence>
<feature type="domain" description="Multidrug resistance protein MdtA-like C-terminal permuted SH3" evidence="7">
    <location>
        <begin position="325"/>
        <end position="383"/>
    </location>
</feature>
<reference evidence="8 9" key="1">
    <citation type="submission" date="2022-10" db="EMBL/GenBank/DDBJ databases">
        <title>Alteromonas sp. chi3 Genome sequencing.</title>
        <authorList>
            <person name="Park S."/>
        </authorList>
    </citation>
    <scope>NUCLEOTIDE SEQUENCE [LARGE SCALE GENOMIC DNA]</scope>
    <source>
        <strain evidence="9">chi3</strain>
    </source>
</reference>
<evidence type="ECO:0000256" key="1">
    <source>
        <dbReference type="ARBA" id="ARBA00009477"/>
    </source>
</evidence>
<dbReference type="Gene3D" id="2.40.50.320">
    <property type="entry name" value="Copper binding periplasmic protein CusF"/>
    <property type="match status" value="2"/>
</dbReference>
<dbReference type="InterPro" id="IPR058792">
    <property type="entry name" value="Beta-barrel_RND_2"/>
</dbReference>
<dbReference type="SUPFAM" id="SSF111369">
    <property type="entry name" value="HlyD-like secretion proteins"/>
    <property type="match status" value="1"/>
</dbReference>
<dbReference type="RefSeq" id="WP_273642458.1">
    <property type="nucleotide sequence ID" value="NZ_JAQQXP010000003.1"/>
</dbReference>
<dbReference type="Gene3D" id="2.40.30.170">
    <property type="match status" value="1"/>
</dbReference>
<evidence type="ECO:0000313" key="9">
    <source>
        <dbReference type="Proteomes" id="UP001218788"/>
    </source>
</evidence>
<sequence>MSRFILPIITLIGGLAAGYWLLPAAQPSAPAQSAAASEDEILYWVAPMDASFRRDKPGKSPMGMDLVPVYANQSDASQLPGTVSVSAAIEQSLGVTTSRAEHRPLTQSISATGVIELAEDKLIHIHPRVSGWIETLAITNDGQAVTRGDTLYTLYSPELVNAQEEYLLARARGSQSLINAARTRLSALQFPDALIEQLNSKEQVMQRVAFKAPQTGFVTNLNVRPGFYVQPGTTMMEIASLEDVWLHADVPQRFASAISEGDEVNVSVSAYPERQLTARVDFIYPQLNARTRTLKVRLALANSDSMLKPDMFAAVRFATSTGQPVLSVPRSALIRTASNTRVVLALGDGKYRSASVTVGRLTPEFAEITAGLSAGDEVVTNGLFLIDSESAIDADLDRITPSATDDSQWLTVTVDAVDTSAGTVTAQHPPVDAWNWPAMTMDFALADSIDSSELSAGMTLRAELTRTDGMARITDIDRDSIQSSAQSATVEGVINEVMANSNIINISRGPIEKWGRGPATMDFVLSEALANPVPAASTPALTPGQSIRFTFEIRGDDFVITHIESPAEPVMDMSQDMNHDAHH</sequence>
<dbReference type="InterPro" id="IPR058627">
    <property type="entry name" value="MdtA-like_C"/>
</dbReference>
<dbReference type="InterPro" id="IPR021647">
    <property type="entry name" value="CusF_Ec"/>
</dbReference>
<keyword evidence="2" id="KW-0813">Transport</keyword>
<comment type="similarity">
    <text evidence="1">Belongs to the membrane fusion protein (MFP) (TC 8.A.1) family.</text>
</comment>
<keyword evidence="9" id="KW-1185">Reference proteome</keyword>
<dbReference type="InterPro" id="IPR051909">
    <property type="entry name" value="MFP_Cation_Efflux"/>
</dbReference>
<evidence type="ECO:0000259" key="6">
    <source>
        <dbReference type="Pfam" id="PF25954"/>
    </source>
</evidence>
<evidence type="ECO:0000256" key="2">
    <source>
        <dbReference type="ARBA" id="ARBA00022448"/>
    </source>
</evidence>
<comment type="caution">
    <text evidence="8">The sequence shown here is derived from an EMBL/GenBank/DDBJ whole genome shotgun (WGS) entry which is preliminary data.</text>
</comment>
<dbReference type="PANTHER" id="PTHR30097">
    <property type="entry name" value="CATION EFFLUX SYSTEM PROTEIN CUSB"/>
    <property type="match status" value="1"/>
</dbReference>
<gene>
    <name evidence="8" type="ORF">OIK42_17825</name>
</gene>
<dbReference type="Pfam" id="PF25919">
    <property type="entry name" value="BSH_CusB"/>
    <property type="match status" value="1"/>
</dbReference>
<dbReference type="Pfam" id="PF11604">
    <property type="entry name" value="CusF_Ec"/>
    <property type="match status" value="2"/>
</dbReference>
<evidence type="ECO:0000259" key="4">
    <source>
        <dbReference type="Pfam" id="PF25869"/>
    </source>
</evidence>
<dbReference type="InterPro" id="IPR042230">
    <property type="entry name" value="CusF_sf"/>
</dbReference>
<dbReference type="Pfam" id="PF25954">
    <property type="entry name" value="Beta-barrel_RND_2"/>
    <property type="match status" value="1"/>
</dbReference>
<dbReference type="NCBIfam" id="TIGR01730">
    <property type="entry name" value="RND_mfp"/>
    <property type="match status" value="1"/>
</dbReference>
<name>A0ABT5L7Y5_9ALTE</name>
<dbReference type="Gene3D" id="2.40.420.20">
    <property type="match status" value="1"/>
</dbReference>
<evidence type="ECO:0000259" key="7">
    <source>
        <dbReference type="Pfam" id="PF25967"/>
    </source>
</evidence>
<feature type="domain" description="CusB-like barrel-sandwich hybrid" evidence="5">
    <location>
        <begin position="124"/>
        <end position="239"/>
    </location>
</feature>
<dbReference type="Gene3D" id="6.10.140.730">
    <property type="match status" value="1"/>
</dbReference>
<dbReference type="InterPro" id="IPR058790">
    <property type="entry name" value="BSH_CusB"/>
</dbReference>
<feature type="domain" description="CusB-like beta-barrel" evidence="6">
    <location>
        <begin position="244"/>
        <end position="320"/>
    </location>
</feature>
<organism evidence="8 9">
    <name type="scientific">Alteromonas gilva</name>
    <dbReference type="NCBI Taxonomy" id="2987522"/>
    <lineage>
        <taxon>Bacteria</taxon>
        <taxon>Pseudomonadati</taxon>
        <taxon>Pseudomonadota</taxon>
        <taxon>Gammaproteobacteria</taxon>
        <taxon>Alteromonadales</taxon>
        <taxon>Alteromonadaceae</taxon>
        <taxon>Alteromonas/Salinimonas group</taxon>
        <taxon>Alteromonas</taxon>
    </lineage>
</organism>
<dbReference type="InterPro" id="IPR058791">
    <property type="entry name" value="3HB_CusB"/>
</dbReference>
<feature type="domain" description="CusB-like three alpha-helical bundle" evidence="4">
    <location>
        <begin position="158"/>
        <end position="205"/>
    </location>
</feature>
<protein>
    <submittedName>
        <fullName evidence="8">Efflux RND transporter periplasmic adaptor subunit</fullName>
    </submittedName>
</protein>
<dbReference type="Pfam" id="PF19335">
    <property type="entry name" value="HMBD"/>
    <property type="match status" value="1"/>
</dbReference>
<dbReference type="PANTHER" id="PTHR30097:SF15">
    <property type="entry name" value="CATION EFFLUX SYSTEM PROTEIN CUSB"/>
    <property type="match status" value="1"/>
</dbReference>
<evidence type="ECO:0000313" key="8">
    <source>
        <dbReference type="EMBL" id="MDC8832616.1"/>
    </source>
</evidence>
<dbReference type="Proteomes" id="UP001218788">
    <property type="component" value="Unassembled WGS sequence"/>
</dbReference>
<dbReference type="Pfam" id="PF25869">
    <property type="entry name" value="3HB_CusB"/>
    <property type="match status" value="1"/>
</dbReference>
<proteinExistence type="inferred from homology"/>
<feature type="domain" description="Heavy metal binding" evidence="3">
    <location>
        <begin position="43"/>
        <end position="69"/>
    </location>
</feature>
<accession>A0ABT5L7Y5</accession>
<dbReference type="Pfam" id="PF25967">
    <property type="entry name" value="RND-MFP_C"/>
    <property type="match status" value="1"/>
</dbReference>
<dbReference type="InterPro" id="IPR045800">
    <property type="entry name" value="HMBD"/>
</dbReference>
<evidence type="ECO:0000259" key="5">
    <source>
        <dbReference type="Pfam" id="PF25919"/>
    </source>
</evidence>
<dbReference type="EMBL" id="JAQQXP010000003">
    <property type="protein sequence ID" value="MDC8832616.1"/>
    <property type="molecule type" value="Genomic_DNA"/>
</dbReference>
<dbReference type="InterPro" id="IPR006143">
    <property type="entry name" value="RND_pump_MFP"/>
</dbReference>